<dbReference type="Gene3D" id="3.30.1490.480">
    <property type="entry name" value="Endolytic murein transglycosylase"/>
    <property type="match status" value="1"/>
</dbReference>
<evidence type="ECO:0000256" key="8">
    <source>
        <dbReference type="SAM" id="MobiDB-lite"/>
    </source>
</evidence>
<dbReference type="AlphaFoldDB" id="A0A372MHT4"/>
<dbReference type="HAMAP" id="MF_02065">
    <property type="entry name" value="MltG"/>
    <property type="match status" value="1"/>
</dbReference>
<keyword evidence="2 7" id="KW-0812">Transmembrane</keyword>
<organism evidence="9 10">
    <name type="scientific">Sphaerochaeta halotolerans</name>
    <dbReference type="NCBI Taxonomy" id="2293840"/>
    <lineage>
        <taxon>Bacteria</taxon>
        <taxon>Pseudomonadati</taxon>
        <taxon>Spirochaetota</taxon>
        <taxon>Spirochaetia</taxon>
        <taxon>Spirochaetales</taxon>
        <taxon>Sphaerochaetaceae</taxon>
        <taxon>Sphaerochaeta</taxon>
    </lineage>
</organism>
<keyword evidence="3 7" id="KW-1133">Transmembrane helix</keyword>
<evidence type="ECO:0000256" key="1">
    <source>
        <dbReference type="ARBA" id="ARBA00022475"/>
    </source>
</evidence>
<dbReference type="NCBIfam" id="TIGR00247">
    <property type="entry name" value="endolytic transglycosylase MltG"/>
    <property type="match status" value="1"/>
</dbReference>
<comment type="catalytic activity">
    <reaction evidence="7">
        <text>a peptidoglycan chain = a peptidoglycan chain with N-acetyl-1,6-anhydromuramyl-[peptide] at the reducing end + a peptidoglycan chain with N-acetylglucosamine at the non-reducing end.</text>
        <dbReference type="EC" id="4.2.2.29"/>
    </reaction>
</comment>
<dbReference type="PANTHER" id="PTHR30518">
    <property type="entry name" value="ENDOLYTIC MUREIN TRANSGLYCOSYLASE"/>
    <property type="match status" value="1"/>
</dbReference>
<dbReference type="EC" id="4.2.2.29" evidence="7"/>
<evidence type="ECO:0000256" key="4">
    <source>
        <dbReference type="ARBA" id="ARBA00023136"/>
    </source>
</evidence>
<evidence type="ECO:0000256" key="2">
    <source>
        <dbReference type="ARBA" id="ARBA00022692"/>
    </source>
</evidence>
<dbReference type="GO" id="GO:0071555">
    <property type="term" value="P:cell wall organization"/>
    <property type="evidence" value="ECO:0007669"/>
    <property type="project" value="UniProtKB-KW"/>
</dbReference>
<dbReference type="GO" id="GO:0005886">
    <property type="term" value="C:plasma membrane"/>
    <property type="evidence" value="ECO:0007669"/>
    <property type="project" value="UniProtKB-SubCell"/>
</dbReference>
<keyword evidence="5 7" id="KW-0456">Lyase</keyword>
<accession>A0A372MHT4</accession>
<keyword evidence="1 7" id="KW-1003">Cell membrane</keyword>
<feature type="compositionally biased region" description="Low complexity" evidence="8">
    <location>
        <begin position="128"/>
        <end position="143"/>
    </location>
</feature>
<evidence type="ECO:0000256" key="3">
    <source>
        <dbReference type="ARBA" id="ARBA00022989"/>
    </source>
</evidence>
<feature type="compositionally biased region" description="Polar residues" evidence="8">
    <location>
        <begin position="110"/>
        <end position="121"/>
    </location>
</feature>
<comment type="similarity">
    <text evidence="7">Belongs to the transglycosylase MltG family.</text>
</comment>
<feature type="compositionally biased region" description="Polar residues" evidence="8">
    <location>
        <begin position="1"/>
        <end position="16"/>
    </location>
</feature>
<feature type="transmembrane region" description="Helical" evidence="7">
    <location>
        <begin position="158"/>
        <end position="177"/>
    </location>
</feature>
<feature type="site" description="Important for catalytic activity" evidence="7">
    <location>
        <position position="370"/>
    </location>
</feature>
<comment type="function">
    <text evidence="7">Functions as a peptidoglycan terminase that cleaves nascent peptidoglycan strands endolytically to terminate their elongation.</text>
</comment>
<comment type="subcellular location">
    <subcellularLocation>
        <location evidence="7">Cell membrane</location>
        <topology evidence="7">Single-pass membrane protein</topology>
    </subcellularLocation>
</comment>
<comment type="caution">
    <text evidence="9">The sequence shown here is derived from an EMBL/GenBank/DDBJ whole genome shotgun (WGS) entry which is preliminary data.</text>
</comment>
<gene>
    <name evidence="7 9" type="primary">mltG</name>
    <name evidence="9" type="ORF">DYP60_07750</name>
</gene>
<sequence>MLLFSSNRTKSPSCCQRRNRRAMAEKSKPPKQLTLDLDGKEEKPKPKKSTSSYKVVLSDTPSPLKKPNTSRKKPTVTTRSMTVKIPADLRPVPKPVAKESLGKKRPTPRTADQPNPHVVQTRTRKRPATQTAKPKKQQVVPPKIGKRTSYRQPLSRRLLLPLVIALLVVAALLILYAHGEKPTLLVPPVPGGEKRDVVAVTIESGMTARTVSLLLEQLGVVEDAQALLAYLVEKELATVIQTGTYVMERNLQYSEVASLLTNTEQTMDVTIPPGFTLSDIDGYLVNRLEIDEGGFLDAVNNLASAYRLSFTEGWFLSGSYTIHRNRAAEELALAMYQEMLRALQGLLDSPLLERYSIEELLIVASMIQAETQDITQMEGISSVIHNRLAHDEPLGIDATTRYELGDWENPIPTEALETKSPYNTRRKVGLPPSGICCPGVDALRSAFFPKDTPYFYYLHGYDKAIHYAETYEEHKENITQYR</sequence>
<evidence type="ECO:0000313" key="9">
    <source>
        <dbReference type="EMBL" id="RFU94740.1"/>
    </source>
</evidence>
<dbReference type="EMBL" id="QUWK01000007">
    <property type="protein sequence ID" value="RFU94740.1"/>
    <property type="molecule type" value="Genomic_DNA"/>
</dbReference>
<reference evidence="10" key="1">
    <citation type="submission" date="2018-08" db="EMBL/GenBank/DDBJ databases">
        <authorList>
            <person name="Grouzdev D.S."/>
            <person name="Krutkina M.S."/>
        </authorList>
    </citation>
    <scope>NUCLEOTIDE SEQUENCE [LARGE SCALE GENOMIC DNA]</scope>
    <source>
        <strain evidence="10">4-11</strain>
    </source>
</reference>
<evidence type="ECO:0000256" key="5">
    <source>
        <dbReference type="ARBA" id="ARBA00023239"/>
    </source>
</evidence>
<keyword evidence="4 7" id="KW-0472">Membrane</keyword>
<dbReference type="Proteomes" id="UP000264002">
    <property type="component" value="Unassembled WGS sequence"/>
</dbReference>
<name>A0A372MHT4_9SPIR</name>
<dbReference type="PANTHER" id="PTHR30518:SF2">
    <property type="entry name" value="ENDOLYTIC MUREIN TRANSGLYCOSYLASE"/>
    <property type="match status" value="1"/>
</dbReference>
<dbReference type="GO" id="GO:0008932">
    <property type="term" value="F:lytic endotransglycosylase activity"/>
    <property type="evidence" value="ECO:0007669"/>
    <property type="project" value="UniProtKB-UniRule"/>
</dbReference>
<feature type="region of interest" description="Disordered" evidence="8">
    <location>
        <begin position="1"/>
        <end position="147"/>
    </location>
</feature>
<dbReference type="GO" id="GO:0009252">
    <property type="term" value="P:peptidoglycan biosynthetic process"/>
    <property type="evidence" value="ECO:0007669"/>
    <property type="project" value="UniProtKB-UniRule"/>
</dbReference>
<evidence type="ECO:0000313" key="10">
    <source>
        <dbReference type="Proteomes" id="UP000264002"/>
    </source>
</evidence>
<proteinExistence type="inferred from homology"/>
<keyword evidence="6 7" id="KW-0961">Cell wall biogenesis/degradation</keyword>
<evidence type="ECO:0000256" key="6">
    <source>
        <dbReference type="ARBA" id="ARBA00023316"/>
    </source>
</evidence>
<reference evidence="9 10" key="2">
    <citation type="submission" date="2018-09" db="EMBL/GenBank/DDBJ databases">
        <title>Genome of Sphaerochaeta halotolerans strain 4-11.</title>
        <authorList>
            <person name="Nazina T.N."/>
            <person name="Sokolova D.S."/>
        </authorList>
    </citation>
    <scope>NUCLEOTIDE SEQUENCE [LARGE SCALE GENOMIC DNA]</scope>
    <source>
        <strain evidence="9 10">4-11</strain>
    </source>
</reference>
<evidence type="ECO:0000256" key="7">
    <source>
        <dbReference type="HAMAP-Rule" id="MF_02065"/>
    </source>
</evidence>
<dbReference type="Pfam" id="PF02618">
    <property type="entry name" value="YceG"/>
    <property type="match status" value="1"/>
</dbReference>
<keyword evidence="10" id="KW-1185">Reference proteome</keyword>
<dbReference type="InterPro" id="IPR003770">
    <property type="entry name" value="MLTG-like"/>
</dbReference>
<protein>
    <recommendedName>
        <fullName evidence="7">Endolytic murein transglycosylase</fullName>
        <ecNumber evidence="7">4.2.2.29</ecNumber>
    </recommendedName>
    <alternativeName>
        <fullName evidence="7">Peptidoglycan lytic transglycosylase</fullName>
    </alternativeName>
    <alternativeName>
        <fullName evidence="7">Peptidoglycan polymerization terminase</fullName>
    </alternativeName>
</protein>